<gene>
    <name evidence="1" type="ORF">POPTR_014G146150v4</name>
</gene>
<organism evidence="1 2">
    <name type="scientific">Populus trichocarpa</name>
    <name type="common">Western balsam poplar</name>
    <name type="synonym">Populus balsamifera subsp. trichocarpa</name>
    <dbReference type="NCBI Taxonomy" id="3694"/>
    <lineage>
        <taxon>Eukaryota</taxon>
        <taxon>Viridiplantae</taxon>
        <taxon>Streptophyta</taxon>
        <taxon>Embryophyta</taxon>
        <taxon>Tracheophyta</taxon>
        <taxon>Spermatophyta</taxon>
        <taxon>Magnoliopsida</taxon>
        <taxon>eudicotyledons</taxon>
        <taxon>Gunneridae</taxon>
        <taxon>Pentapetalae</taxon>
        <taxon>rosids</taxon>
        <taxon>fabids</taxon>
        <taxon>Malpighiales</taxon>
        <taxon>Salicaceae</taxon>
        <taxon>Saliceae</taxon>
        <taxon>Populus</taxon>
    </lineage>
</organism>
<dbReference type="EMBL" id="CM009303">
    <property type="protein sequence ID" value="KAI9382545.1"/>
    <property type="molecule type" value="Genomic_DNA"/>
</dbReference>
<protein>
    <submittedName>
        <fullName evidence="1">Uncharacterized protein</fullName>
    </submittedName>
</protein>
<accession>A0ACC0S0C1</accession>
<comment type="caution">
    <text evidence="1">The sequence shown here is derived from an EMBL/GenBank/DDBJ whole genome shotgun (WGS) entry which is preliminary data.</text>
</comment>
<sequence length="85" mass="9719">MKSIASCFFSFILLTNEESLHVCVSTMIDSCCFCCRRGNELAYPMMDSPGFQFSRFCFSISNFEGLNLFSHSCSTSDILIIWRIM</sequence>
<name>A0ACC0S0C1_POPTR</name>
<proteinExistence type="predicted"/>
<reference evidence="1 2" key="1">
    <citation type="journal article" date="2006" name="Science">
        <title>The genome of black cottonwood, Populus trichocarpa (Torr. &amp; Gray).</title>
        <authorList>
            <person name="Tuskan G.A."/>
            <person name="Difazio S."/>
            <person name="Jansson S."/>
            <person name="Bohlmann J."/>
            <person name="Grigoriev I."/>
            <person name="Hellsten U."/>
            <person name="Putnam N."/>
            <person name="Ralph S."/>
            <person name="Rombauts S."/>
            <person name="Salamov A."/>
            <person name="Schein J."/>
            <person name="Sterck L."/>
            <person name="Aerts A."/>
            <person name="Bhalerao R.R."/>
            <person name="Bhalerao R.P."/>
            <person name="Blaudez D."/>
            <person name="Boerjan W."/>
            <person name="Brun A."/>
            <person name="Brunner A."/>
            <person name="Busov V."/>
            <person name="Campbell M."/>
            <person name="Carlson J."/>
            <person name="Chalot M."/>
            <person name="Chapman J."/>
            <person name="Chen G.L."/>
            <person name="Cooper D."/>
            <person name="Coutinho P.M."/>
            <person name="Couturier J."/>
            <person name="Covert S."/>
            <person name="Cronk Q."/>
            <person name="Cunningham R."/>
            <person name="Davis J."/>
            <person name="Degroeve S."/>
            <person name="Dejardin A."/>
            <person name="Depamphilis C."/>
            <person name="Detter J."/>
            <person name="Dirks B."/>
            <person name="Dubchak I."/>
            <person name="Duplessis S."/>
            <person name="Ehlting J."/>
            <person name="Ellis B."/>
            <person name="Gendler K."/>
            <person name="Goodstein D."/>
            <person name="Gribskov M."/>
            <person name="Grimwood J."/>
            <person name="Groover A."/>
            <person name="Gunter L."/>
            <person name="Hamberger B."/>
            <person name="Heinze B."/>
            <person name="Helariutta Y."/>
            <person name="Henrissat B."/>
            <person name="Holligan D."/>
            <person name="Holt R."/>
            <person name="Huang W."/>
            <person name="Islam-Faridi N."/>
            <person name="Jones S."/>
            <person name="Jones-Rhoades M."/>
            <person name="Jorgensen R."/>
            <person name="Joshi C."/>
            <person name="Kangasjarvi J."/>
            <person name="Karlsson J."/>
            <person name="Kelleher C."/>
            <person name="Kirkpatrick R."/>
            <person name="Kirst M."/>
            <person name="Kohler A."/>
            <person name="Kalluri U."/>
            <person name="Larimer F."/>
            <person name="Leebens-Mack J."/>
            <person name="Leple J.C."/>
            <person name="Locascio P."/>
            <person name="Lou Y."/>
            <person name="Lucas S."/>
            <person name="Martin F."/>
            <person name="Montanini B."/>
            <person name="Napoli C."/>
            <person name="Nelson D.R."/>
            <person name="Nelson C."/>
            <person name="Nieminen K."/>
            <person name="Nilsson O."/>
            <person name="Pereda V."/>
            <person name="Peter G."/>
            <person name="Philippe R."/>
            <person name="Pilate G."/>
            <person name="Poliakov A."/>
            <person name="Razumovskaya J."/>
            <person name="Richardson P."/>
            <person name="Rinaldi C."/>
            <person name="Ritland K."/>
            <person name="Rouze P."/>
            <person name="Ryaboy D."/>
            <person name="Schmutz J."/>
            <person name="Schrader J."/>
            <person name="Segerman B."/>
            <person name="Shin H."/>
            <person name="Siddiqui A."/>
            <person name="Sterky F."/>
            <person name="Terry A."/>
            <person name="Tsai C.J."/>
            <person name="Uberbacher E."/>
            <person name="Unneberg P."/>
            <person name="Vahala J."/>
            <person name="Wall K."/>
            <person name="Wessler S."/>
            <person name="Yang G."/>
            <person name="Yin T."/>
            <person name="Douglas C."/>
            <person name="Marra M."/>
            <person name="Sandberg G."/>
            <person name="Van de Peer Y."/>
            <person name="Rokhsar D."/>
        </authorList>
    </citation>
    <scope>NUCLEOTIDE SEQUENCE [LARGE SCALE GENOMIC DNA]</scope>
    <source>
        <strain evidence="2">cv. Nisqually</strain>
    </source>
</reference>
<dbReference type="Proteomes" id="UP000006729">
    <property type="component" value="Chromosome 14"/>
</dbReference>
<keyword evidence="2" id="KW-1185">Reference proteome</keyword>
<evidence type="ECO:0000313" key="1">
    <source>
        <dbReference type="EMBL" id="KAI9382545.1"/>
    </source>
</evidence>
<evidence type="ECO:0000313" key="2">
    <source>
        <dbReference type="Proteomes" id="UP000006729"/>
    </source>
</evidence>